<protein>
    <submittedName>
        <fullName evidence="1">Uncharacterized protein</fullName>
    </submittedName>
</protein>
<evidence type="ECO:0000313" key="2">
    <source>
        <dbReference type="Proteomes" id="UP000799778"/>
    </source>
</evidence>
<proteinExistence type="predicted"/>
<accession>A0A6A5XCD0</accession>
<sequence length="218" mass="24669">MLYVLSTFTLISRDCYSLLRHSLHIFLLPSSFALAIRTVRSQVTQHVGAVSAHSDAGLIFELRIKKDFDLEASTTDNFFPLLSVYDAAPLRCKYPPTDNYRLNTTTTTILKPSLAMGGYECRTGEFVKLEKDNLPQLAGQKNTCKDTTKLLRPARRAPRADNAWNTKESESIQLMKSADRSDMYPIWTLARATTTMRHNTKAIIDTHERPTKDGNIKK</sequence>
<dbReference type="RefSeq" id="XP_033378908.1">
    <property type="nucleotide sequence ID" value="XM_033526197.1"/>
</dbReference>
<dbReference type="AlphaFoldDB" id="A0A6A5XCD0"/>
<dbReference type="EMBL" id="ML978076">
    <property type="protein sequence ID" value="KAF2010569.1"/>
    <property type="molecule type" value="Genomic_DNA"/>
</dbReference>
<keyword evidence="2" id="KW-1185">Reference proteome</keyword>
<gene>
    <name evidence="1" type="ORF">BU24DRAFT_414142</name>
</gene>
<dbReference type="Proteomes" id="UP000799778">
    <property type="component" value="Unassembled WGS sequence"/>
</dbReference>
<dbReference type="GeneID" id="54283594"/>
<organism evidence="1 2">
    <name type="scientific">Aaosphaeria arxii CBS 175.79</name>
    <dbReference type="NCBI Taxonomy" id="1450172"/>
    <lineage>
        <taxon>Eukaryota</taxon>
        <taxon>Fungi</taxon>
        <taxon>Dikarya</taxon>
        <taxon>Ascomycota</taxon>
        <taxon>Pezizomycotina</taxon>
        <taxon>Dothideomycetes</taxon>
        <taxon>Pleosporomycetidae</taxon>
        <taxon>Pleosporales</taxon>
        <taxon>Pleosporales incertae sedis</taxon>
        <taxon>Aaosphaeria</taxon>
    </lineage>
</organism>
<name>A0A6A5XCD0_9PLEO</name>
<evidence type="ECO:0000313" key="1">
    <source>
        <dbReference type="EMBL" id="KAF2010569.1"/>
    </source>
</evidence>
<reference evidence="1" key="1">
    <citation type="journal article" date="2020" name="Stud. Mycol.">
        <title>101 Dothideomycetes genomes: a test case for predicting lifestyles and emergence of pathogens.</title>
        <authorList>
            <person name="Haridas S."/>
            <person name="Albert R."/>
            <person name="Binder M."/>
            <person name="Bloem J."/>
            <person name="Labutti K."/>
            <person name="Salamov A."/>
            <person name="Andreopoulos B."/>
            <person name="Baker S."/>
            <person name="Barry K."/>
            <person name="Bills G."/>
            <person name="Bluhm B."/>
            <person name="Cannon C."/>
            <person name="Castanera R."/>
            <person name="Culley D."/>
            <person name="Daum C."/>
            <person name="Ezra D."/>
            <person name="Gonzalez J."/>
            <person name="Henrissat B."/>
            <person name="Kuo A."/>
            <person name="Liang C."/>
            <person name="Lipzen A."/>
            <person name="Lutzoni F."/>
            <person name="Magnuson J."/>
            <person name="Mondo S."/>
            <person name="Nolan M."/>
            <person name="Ohm R."/>
            <person name="Pangilinan J."/>
            <person name="Park H.-J."/>
            <person name="Ramirez L."/>
            <person name="Alfaro M."/>
            <person name="Sun H."/>
            <person name="Tritt A."/>
            <person name="Yoshinaga Y."/>
            <person name="Zwiers L.-H."/>
            <person name="Turgeon B."/>
            <person name="Goodwin S."/>
            <person name="Spatafora J."/>
            <person name="Crous P."/>
            <person name="Grigoriev I."/>
        </authorList>
    </citation>
    <scope>NUCLEOTIDE SEQUENCE</scope>
    <source>
        <strain evidence="1">CBS 175.79</strain>
    </source>
</reference>